<dbReference type="Gene3D" id="1.25.40.10">
    <property type="entry name" value="Tetratricopeptide repeat domain"/>
    <property type="match status" value="2"/>
</dbReference>
<dbReference type="AlphaFoldDB" id="A0A926VFU4"/>
<reference evidence="4" key="2">
    <citation type="submission" date="2020-08" db="EMBL/GenBank/DDBJ databases">
        <authorList>
            <person name="Chen M."/>
            <person name="Teng W."/>
            <person name="Zhao L."/>
            <person name="Hu C."/>
            <person name="Zhou Y."/>
            <person name="Han B."/>
            <person name="Song L."/>
            <person name="Shu W."/>
        </authorList>
    </citation>
    <scope>NUCLEOTIDE SEQUENCE</scope>
    <source>
        <strain evidence="4">FACHB-1375</strain>
    </source>
</reference>
<dbReference type="SMART" id="SM00028">
    <property type="entry name" value="TPR"/>
    <property type="match status" value="4"/>
</dbReference>
<evidence type="ECO:0000256" key="2">
    <source>
        <dbReference type="SAM" id="Phobius"/>
    </source>
</evidence>
<dbReference type="Pfam" id="PF13424">
    <property type="entry name" value="TPR_12"/>
    <property type="match status" value="1"/>
</dbReference>
<reference evidence="4" key="1">
    <citation type="journal article" date="2015" name="ISME J.">
        <title>Draft Genome Sequence of Streptomyces incarnatus NRRL8089, which Produces the Nucleoside Antibiotic Sinefungin.</title>
        <authorList>
            <person name="Oshima K."/>
            <person name="Hattori M."/>
            <person name="Shimizu H."/>
            <person name="Fukuda K."/>
            <person name="Nemoto M."/>
            <person name="Inagaki K."/>
            <person name="Tamura T."/>
        </authorList>
    </citation>
    <scope>NUCLEOTIDE SEQUENCE</scope>
    <source>
        <strain evidence="4">FACHB-1375</strain>
    </source>
</reference>
<evidence type="ECO:0000313" key="5">
    <source>
        <dbReference type="Proteomes" id="UP000641646"/>
    </source>
</evidence>
<gene>
    <name evidence="4" type="ORF">H6G03_17715</name>
</gene>
<evidence type="ECO:0000313" key="4">
    <source>
        <dbReference type="EMBL" id="MBD2182880.1"/>
    </source>
</evidence>
<feature type="domain" description="CHAT" evidence="3">
    <location>
        <begin position="609"/>
        <end position="871"/>
    </location>
</feature>
<dbReference type="Pfam" id="PF12770">
    <property type="entry name" value="CHAT"/>
    <property type="match status" value="1"/>
</dbReference>
<dbReference type="PROSITE" id="PS50005">
    <property type="entry name" value="TPR"/>
    <property type="match status" value="2"/>
</dbReference>
<sequence length="873" mass="96695">MQSKQVLGHLANICQNIISIVKIISINLPFSALRRRILLFGVGVFMYLWLHILITQSMAIAIDTKLTHNSERAIEKNSQNSGEDEGSIRYNAGQYQEAIAIWQSALNQTFDRKQKALLYTNVGTAYRQIGNLGEAIANWEKAAKIYQSSSDGESRRFLAQVLTEQAQAYNALGQFRQAMPILQSAIDMARKNQDQTTEIAAQGALGNTYSAAGELEKAIVAYQTSLNLANTLKNTQAIATNLNNLGSVFNRRYQQYLLQMNAAQREGDDREEARLTNLAQQDAISARTTYELAVEASKPLGGIMHAKALLNLAQFLQQLPSPKTDAIGNYSMQAISLLERVSDSRQKAYALISAAEIVGNANRNNQQLKAQTLQKAIVITRNIGDKRAESFAVGALGKVYEQVQNWTVAMQLTQQAALAAQQANAADSLYRWQSQTGRIYKATGQNELAIGSYKDAIVTLQSIRSDLAAASKDLQFDLRDSVEPVYRELIGLLLNESEKSAGKDAKAKIEDALQVVELLQLAELQNFFGDECTEVARDKSDPLAEIASTNTAVINSIILKDRTYSILRLPDGSVHRYEVALSRQEIENQIDRLRFTLEDISTDEYLVESQKVYNWLIVPMLADLEKANPKTLLFINDGVLRNVPMAALYDGKQYLVEKYAIATTLGLHLTANKKSNLVKSNALIFGLSAEIPPFAPLPNVPKETQGIQEIVGGVRFLDKDFTLANLEKQINKGNYPIVHLATHGKFGADPNSTFLQMFDRRISLNEFEEVLRQSKHPIELLTLSACQTAAGNDRSTLGIAGVALRAGVQTTFASLWFVNDADTLPLIENFYKLLQQPGITKAEALRQAQIKLIKDPNGHPAIWSPFILVGNWQ</sequence>
<keyword evidence="2" id="KW-1133">Transmembrane helix</keyword>
<keyword evidence="1" id="KW-0802">TPR repeat</keyword>
<dbReference type="PANTHER" id="PTHR10098">
    <property type="entry name" value="RAPSYN-RELATED"/>
    <property type="match status" value="1"/>
</dbReference>
<dbReference type="InterPro" id="IPR019734">
    <property type="entry name" value="TPR_rpt"/>
</dbReference>
<proteinExistence type="predicted"/>
<organism evidence="4 5">
    <name type="scientific">Aerosakkonema funiforme FACHB-1375</name>
    <dbReference type="NCBI Taxonomy" id="2949571"/>
    <lineage>
        <taxon>Bacteria</taxon>
        <taxon>Bacillati</taxon>
        <taxon>Cyanobacteriota</taxon>
        <taxon>Cyanophyceae</taxon>
        <taxon>Oscillatoriophycideae</taxon>
        <taxon>Aerosakkonematales</taxon>
        <taxon>Aerosakkonemataceae</taxon>
        <taxon>Aerosakkonema</taxon>
    </lineage>
</organism>
<dbReference type="RefSeq" id="WP_190466061.1">
    <property type="nucleotide sequence ID" value="NZ_JACJPW010000044.1"/>
</dbReference>
<dbReference type="Proteomes" id="UP000641646">
    <property type="component" value="Unassembled WGS sequence"/>
</dbReference>
<feature type="transmembrane region" description="Helical" evidence="2">
    <location>
        <begin position="37"/>
        <end position="62"/>
    </location>
</feature>
<feature type="repeat" description="TPR" evidence="1">
    <location>
        <begin position="116"/>
        <end position="149"/>
    </location>
</feature>
<keyword evidence="5" id="KW-1185">Reference proteome</keyword>
<name>A0A926VFU4_9CYAN</name>
<protein>
    <submittedName>
        <fullName evidence="4">CHAT domain-containing protein</fullName>
    </submittedName>
</protein>
<accession>A0A926VFU4</accession>
<dbReference type="EMBL" id="JACJPW010000044">
    <property type="protein sequence ID" value="MBD2182880.1"/>
    <property type="molecule type" value="Genomic_DNA"/>
</dbReference>
<dbReference type="SUPFAM" id="SSF48452">
    <property type="entry name" value="TPR-like"/>
    <property type="match status" value="2"/>
</dbReference>
<evidence type="ECO:0000259" key="3">
    <source>
        <dbReference type="Pfam" id="PF12770"/>
    </source>
</evidence>
<feature type="repeat" description="TPR" evidence="1">
    <location>
        <begin position="159"/>
        <end position="192"/>
    </location>
</feature>
<evidence type="ECO:0000256" key="1">
    <source>
        <dbReference type="PROSITE-ProRule" id="PRU00339"/>
    </source>
</evidence>
<dbReference type="InterPro" id="IPR024983">
    <property type="entry name" value="CHAT_dom"/>
</dbReference>
<keyword evidence="2" id="KW-0472">Membrane</keyword>
<comment type="caution">
    <text evidence="4">The sequence shown here is derived from an EMBL/GenBank/DDBJ whole genome shotgun (WGS) entry which is preliminary data.</text>
</comment>
<keyword evidence="2" id="KW-0812">Transmembrane</keyword>
<dbReference type="InterPro" id="IPR011990">
    <property type="entry name" value="TPR-like_helical_dom_sf"/>
</dbReference>